<evidence type="ECO:0000259" key="1">
    <source>
        <dbReference type="PROSITE" id="PS50181"/>
    </source>
</evidence>
<dbReference type="Gramene" id="OIT02423">
    <property type="protein sequence ID" value="OIT02423"/>
    <property type="gene ID" value="A4A49_08633"/>
</dbReference>
<dbReference type="Proteomes" id="UP000187609">
    <property type="component" value="Unassembled WGS sequence"/>
</dbReference>
<dbReference type="AlphaFoldDB" id="A0A1J6IXJ2"/>
<dbReference type="PANTHER" id="PTHR31111:SF87">
    <property type="entry name" value="F-BOX DOMAIN-CONTAINING PROTEIN"/>
    <property type="match status" value="1"/>
</dbReference>
<dbReference type="InterPro" id="IPR036047">
    <property type="entry name" value="F-box-like_dom_sf"/>
</dbReference>
<keyword evidence="3" id="KW-1185">Reference proteome</keyword>
<name>A0A1J6IXJ2_NICAT</name>
<dbReference type="Pfam" id="PF08268">
    <property type="entry name" value="FBA_3"/>
    <property type="match status" value="1"/>
</dbReference>
<dbReference type="PROSITE" id="PS50181">
    <property type="entry name" value="FBOX"/>
    <property type="match status" value="1"/>
</dbReference>
<proteinExistence type="predicted"/>
<dbReference type="SMART" id="SM00256">
    <property type="entry name" value="FBOX"/>
    <property type="match status" value="1"/>
</dbReference>
<dbReference type="SUPFAM" id="SSF81383">
    <property type="entry name" value="F-box domain"/>
    <property type="match status" value="1"/>
</dbReference>
<dbReference type="InterPro" id="IPR001810">
    <property type="entry name" value="F-box_dom"/>
</dbReference>
<dbReference type="InterPro" id="IPR017451">
    <property type="entry name" value="F-box-assoc_interact_dom"/>
</dbReference>
<comment type="caution">
    <text evidence="2">The sequence shown here is derived from an EMBL/GenBank/DDBJ whole genome shotgun (WGS) entry which is preliminary data.</text>
</comment>
<dbReference type="InterPro" id="IPR013187">
    <property type="entry name" value="F-box-assoc_dom_typ3"/>
</dbReference>
<protein>
    <recommendedName>
        <fullName evidence="1">F-box domain-containing protein</fullName>
    </recommendedName>
</protein>
<dbReference type="EMBL" id="MJEQ01037188">
    <property type="protein sequence ID" value="OIT02423.1"/>
    <property type="molecule type" value="Genomic_DNA"/>
</dbReference>
<evidence type="ECO:0000313" key="3">
    <source>
        <dbReference type="Proteomes" id="UP000187609"/>
    </source>
</evidence>
<organism evidence="2 3">
    <name type="scientific">Nicotiana attenuata</name>
    <name type="common">Coyote tobacco</name>
    <dbReference type="NCBI Taxonomy" id="49451"/>
    <lineage>
        <taxon>Eukaryota</taxon>
        <taxon>Viridiplantae</taxon>
        <taxon>Streptophyta</taxon>
        <taxon>Embryophyta</taxon>
        <taxon>Tracheophyta</taxon>
        <taxon>Spermatophyta</taxon>
        <taxon>Magnoliopsida</taxon>
        <taxon>eudicotyledons</taxon>
        <taxon>Gunneridae</taxon>
        <taxon>Pentapetalae</taxon>
        <taxon>asterids</taxon>
        <taxon>lamiids</taxon>
        <taxon>Solanales</taxon>
        <taxon>Solanaceae</taxon>
        <taxon>Nicotianoideae</taxon>
        <taxon>Nicotianeae</taxon>
        <taxon>Nicotiana</taxon>
    </lineage>
</organism>
<feature type="domain" description="F-box" evidence="1">
    <location>
        <begin position="1"/>
        <end position="46"/>
    </location>
</feature>
<gene>
    <name evidence="2" type="ORF">A4A49_08633</name>
</gene>
<dbReference type="Pfam" id="PF12937">
    <property type="entry name" value="F-box-like"/>
    <property type="match status" value="1"/>
</dbReference>
<evidence type="ECO:0000313" key="2">
    <source>
        <dbReference type="EMBL" id="OIT02423.1"/>
    </source>
</evidence>
<dbReference type="NCBIfam" id="TIGR01640">
    <property type="entry name" value="F_box_assoc_1"/>
    <property type="match status" value="1"/>
</dbReference>
<accession>A0A1J6IXJ2</accession>
<reference evidence="2" key="1">
    <citation type="submission" date="2016-11" db="EMBL/GenBank/DDBJ databases">
        <title>The genome of Nicotiana attenuata.</title>
        <authorList>
            <person name="Xu S."/>
            <person name="Brockmoeller T."/>
            <person name="Gaquerel E."/>
            <person name="Navarro A."/>
            <person name="Kuhl H."/>
            <person name="Gase K."/>
            <person name="Ling Z."/>
            <person name="Zhou W."/>
            <person name="Kreitzer C."/>
            <person name="Stanke M."/>
            <person name="Tang H."/>
            <person name="Lyons E."/>
            <person name="Pandey P."/>
            <person name="Pandey S.P."/>
            <person name="Timmermann B."/>
            <person name="Baldwin I.T."/>
        </authorList>
    </citation>
    <scope>NUCLEOTIDE SEQUENCE [LARGE SCALE GENOMIC DNA]</scope>
    <source>
        <strain evidence="2">UT</strain>
    </source>
</reference>
<sequence>MENIMALPCEVLVDILSRVSLKHIHQLKAVSRPWCRTISSPHFRRLYNMKSMHRSPALVVQSGCVCYIERDGIREPRVHITISAMDLAGENEIQNQFSFERVGLKYSSFVSFSLLIFQQKLCIPATGETKDLPDLSLPSYSFDVGYTPSTNSYKIVHLFGANKLSPSYGYNKTGEVLEFGFETLTLTDGGPIPSSWRSLTHREWFSYKVHATCVNGHVIYWLVGNGDEKDLHIISMEIENEEFLTIGCPKEDNNDKPFGHGQLVDLNGSLCFAYYSKELSRVDLFLLKDPKNQTWIKEYKIKLPGMPDKFKLLGYIPPNEDNNGEIIINSPPCLLYNIEGERYRRIPVRSLNRFCVGLYYDRCFSLESTGLNLQSEGD</sequence>
<dbReference type="SMR" id="A0A1J6IXJ2"/>
<dbReference type="PANTHER" id="PTHR31111">
    <property type="entry name" value="BNAA05G37150D PROTEIN-RELATED"/>
    <property type="match status" value="1"/>
</dbReference>